<sequence>MGCSSRAGHSKDSWSSWESYTPLENPTERTNRTVKTMIAQFTEGDQRCWDEKWPELMLAMNSGVSDSTGYSPEFVVQRGESRLPRALYDEETIGTGQASKTPDEDARKLKKLYQLVRRNLEKAAQDQARHYNLRRRPWKPQRYGGVPFNGALATEKGRYNLSDYRLDEIPGHRGMPRISLYSGPIGAIGALIEKMTVFGRRNALTRSPQPSAPAKAQGSSMFKPGPDGKEKERPHSDPLELLNNLGTRANELVKRMNDQRHVDNALVFNNFEKLHTRTIGTQTAAKHTGSKRLRESPEMAAEPTKRQRGIKLQQASTQLKPPAQSQDELTPSGTVDHGATPAAKKQLKWHQVGPRVRKKREPREREPRPDAIIIQPQGKLSYSDILRMVTRRQDGKLQEVGDIVNRIRRTAKGELLLELNGASKSNTAKLREDISAALGLQTGIRAVSGELCVEVRDLDSLVEKEDIAAAIAASMDASSVDTSAIKSLRPSFAGTQLAVVCLPPVQARALLMVGKLKVGWFRSQ</sequence>
<dbReference type="AlphaFoldDB" id="B4HBJ4"/>
<dbReference type="EMBL" id="CH479257">
    <property type="protein sequence ID" value="EDW38772.1"/>
    <property type="molecule type" value="Genomic_DNA"/>
</dbReference>
<organism evidence="3">
    <name type="scientific">Drosophila persimilis</name>
    <name type="common">Fruit fly</name>
    <dbReference type="NCBI Taxonomy" id="7234"/>
    <lineage>
        <taxon>Eukaryota</taxon>
        <taxon>Metazoa</taxon>
        <taxon>Ecdysozoa</taxon>
        <taxon>Arthropoda</taxon>
        <taxon>Hexapoda</taxon>
        <taxon>Insecta</taxon>
        <taxon>Pterygota</taxon>
        <taxon>Neoptera</taxon>
        <taxon>Endopterygota</taxon>
        <taxon>Diptera</taxon>
        <taxon>Brachycera</taxon>
        <taxon>Muscomorpha</taxon>
        <taxon>Ephydroidea</taxon>
        <taxon>Drosophilidae</taxon>
        <taxon>Drosophila</taxon>
        <taxon>Sophophora</taxon>
    </lineage>
</organism>
<accession>B4HBJ4</accession>
<gene>
    <name evidence="2" type="primary">Dper\GL16231</name>
    <name evidence="2" type="ORF">Dper_GL16231</name>
</gene>
<feature type="compositionally biased region" description="Polar residues" evidence="1">
    <location>
        <begin position="13"/>
        <end position="24"/>
    </location>
</feature>
<protein>
    <submittedName>
        <fullName evidence="2">GL16231</fullName>
    </submittedName>
</protein>
<evidence type="ECO:0000313" key="2">
    <source>
        <dbReference type="EMBL" id="EDW38772.1"/>
    </source>
</evidence>
<feature type="compositionally biased region" description="Polar residues" evidence="1">
    <location>
        <begin position="313"/>
        <end position="333"/>
    </location>
</feature>
<proteinExistence type="predicted"/>
<dbReference type="GO" id="GO:0003676">
    <property type="term" value="F:nucleic acid binding"/>
    <property type="evidence" value="ECO:0007669"/>
    <property type="project" value="InterPro"/>
</dbReference>
<dbReference type="InterPro" id="IPR036397">
    <property type="entry name" value="RNaseH_sf"/>
</dbReference>
<evidence type="ECO:0000313" key="3">
    <source>
        <dbReference type="Proteomes" id="UP000008744"/>
    </source>
</evidence>
<reference evidence="2 3" key="1">
    <citation type="journal article" date="2007" name="Nature">
        <title>Evolution of genes and genomes on the Drosophila phylogeny.</title>
        <authorList>
            <consortium name="Drosophila 12 Genomes Consortium"/>
            <person name="Clark A.G."/>
            <person name="Eisen M.B."/>
            <person name="Smith D.R."/>
            <person name="Bergman C.M."/>
            <person name="Oliver B."/>
            <person name="Markow T.A."/>
            <person name="Kaufman T.C."/>
            <person name="Kellis M."/>
            <person name="Gelbart W."/>
            <person name="Iyer V.N."/>
            <person name="Pollard D.A."/>
            <person name="Sackton T.B."/>
            <person name="Larracuente A.M."/>
            <person name="Singh N.D."/>
            <person name="Abad J.P."/>
            <person name="Abt D.N."/>
            <person name="Adryan B."/>
            <person name="Aguade M."/>
            <person name="Akashi H."/>
            <person name="Anderson W.W."/>
            <person name="Aquadro C.F."/>
            <person name="Ardell D.H."/>
            <person name="Arguello R."/>
            <person name="Artieri C.G."/>
            <person name="Barbash D.A."/>
            <person name="Barker D."/>
            <person name="Barsanti P."/>
            <person name="Batterham P."/>
            <person name="Batzoglou S."/>
            <person name="Begun D."/>
            <person name="Bhutkar A."/>
            <person name="Blanco E."/>
            <person name="Bosak S.A."/>
            <person name="Bradley R.K."/>
            <person name="Brand A.D."/>
            <person name="Brent M.R."/>
            <person name="Brooks A.N."/>
            <person name="Brown R.H."/>
            <person name="Butlin R.K."/>
            <person name="Caggese C."/>
            <person name="Calvi B.R."/>
            <person name="Bernardo de Carvalho A."/>
            <person name="Caspi A."/>
            <person name="Castrezana S."/>
            <person name="Celniker S.E."/>
            <person name="Chang J.L."/>
            <person name="Chapple C."/>
            <person name="Chatterji S."/>
            <person name="Chinwalla A."/>
            <person name="Civetta A."/>
            <person name="Clifton S.W."/>
            <person name="Comeron J.M."/>
            <person name="Costello J.C."/>
            <person name="Coyne J.A."/>
            <person name="Daub J."/>
            <person name="David R.G."/>
            <person name="Delcher A.L."/>
            <person name="Delehaunty K."/>
            <person name="Do C.B."/>
            <person name="Ebling H."/>
            <person name="Edwards K."/>
            <person name="Eickbush T."/>
            <person name="Evans J.D."/>
            <person name="Filipski A."/>
            <person name="Findeiss S."/>
            <person name="Freyhult E."/>
            <person name="Fulton L."/>
            <person name="Fulton R."/>
            <person name="Garcia A.C."/>
            <person name="Gardiner A."/>
            <person name="Garfield D.A."/>
            <person name="Garvin B.E."/>
            <person name="Gibson G."/>
            <person name="Gilbert D."/>
            <person name="Gnerre S."/>
            <person name="Godfrey J."/>
            <person name="Good R."/>
            <person name="Gotea V."/>
            <person name="Gravely B."/>
            <person name="Greenberg A.J."/>
            <person name="Griffiths-Jones S."/>
            <person name="Gross S."/>
            <person name="Guigo R."/>
            <person name="Gustafson E.A."/>
            <person name="Haerty W."/>
            <person name="Hahn M.W."/>
            <person name="Halligan D.L."/>
            <person name="Halpern A.L."/>
            <person name="Halter G.M."/>
            <person name="Han M.V."/>
            <person name="Heger A."/>
            <person name="Hillier L."/>
            <person name="Hinrichs A.S."/>
            <person name="Holmes I."/>
            <person name="Hoskins R.A."/>
            <person name="Hubisz M.J."/>
            <person name="Hultmark D."/>
            <person name="Huntley M.A."/>
            <person name="Jaffe D.B."/>
            <person name="Jagadeeshan S."/>
            <person name="Jeck W.R."/>
            <person name="Johnson J."/>
            <person name="Jones C.D."/>
            <person name="Jordan W.C."/>
            <person name="Karpen G.H."/>
            <person name="Kataoka E."/>
            <person name="Keightley P.D."/>
            <person name="Kheradpour P."/>
            <person name="Kirkness E.F."/>
            <person name="Koerich L.B."/>
            <person name="Kristiansen K."/>
            <person name="Kudrna D."/>
            <person name="Kulathinal R.J."/>
            <person name="Kumar S."/>
            <person name="Kwok R."/>
            <person name="Lander E."/>
            <person name="Langley C.H."/>
            <person name="Lapoint R."/>
            <person name="Lazzaro B.P."/>
            <person name="Lee S.J."/>
            <person name="Levesque L."/>
            <person name="Li R."/>
            <person name="Lin C.F."/>
            <person name="Lin M.F."/>
            <person name="Lindblad-Toh K."/>
            <person name="Llopart A."/>
            <person name="Long M."/>
            <person name="Low L."/>
            <person name="Lozovsky E."/>
            <person name="Lu J."/>
            <person name="Luo M."/>
            <person name="Machado C.A."/>
            <person name="Makalowski W."/>
            <person name="Marzo M."/>
            <person name="Matsuda M."/>
            <person name="Matzkin L."/>
            <person name="McAllister B."/>
            <person name="McBride C.S."/>
            <person name="McKernan B."/>
            <person name="McKernan K."/>
            <person name="Mendez-Lago M."/>
            <person name="Minx P."/>
            <person name="Mollenhauer M.U."/>
            <person name="Montooth K."/>
            <person name="Mount S.M."/>
            <person name="Mu X."/>
            <person name="Myers E."/>
            <person name="Negre B."/>
            <person name="Newfeld S."/>
            <person name="Nielsen R."/>
            <person name="Noor M.A."/>
            <person name="O'Grady P."/>
            <person name="Pachter L."/>
            <person name="Papaceit M."/>
            <person name="Parisi M.J."/>
            <person name="Parisi M."/>
            <person name="Parts L."/>
            <person name="Pedersen J.S."/>
            <person name="Pesole G."/>
            <person name="Phillippy A.M."/>
            <person name="Ponting C.P."/>
            <person name="Pop M."/>
            <person name="Porcelli D."/>
            <person name="Powell J.R."/>
            <person name="Prohaska S."/>
            <person name="Pruitt K."/>
            <person name="Puig M."/>
            <person name="Quesneville H."/>
            <person name="Ram K.R."/>
            <person name="Rand D."/>
            <person name="Rasmussen M.D."/>
            <person name="Reed L.K."/>
            <person name="Reenan R."/>
            <person name="Reily A."/>
            <person name="Remington K.A."/>
            <person name="Rieger T.T."/>
            <person name="Ritchie M.G."/>
            <person name="Robin C."/>
            <person name="Rogers Y.H."/>
            <person name="Rohde C."/>
            <person name="Rozas J."/>
            <person name="Rubenfield M.J."/>
            <person name="Ruiz A."/>
            <person name="Russo S."/>
            <person name="Salzberg S.L."/>
            <person name="Sanchez-Gracia A."/>
            <person name="Saranga D.J."/>
            <person name="Sato H."/>
            <person name="Schaeffer S.W."/>
            <person name="Schatz M.C."/>
            <person name="Schlenke T."/>
            <person name="Schwartz R."/>
            <person name="Segarra C."/>
            <person name="Singh R.S."/>
            <person name="Sirot L."/>
            <person name="Sirota M."/>
            <person name="Sisneros N.B."/>
            <person name="Smith C.D."/>
            <person name="Smith T.F."/>
            <person name="Spieth J."/>
            <person name="Stage D.E."/>
            <person name="Stark A."/>
            <person name="Stephan W."/>
            <person name="Strausberg R.L."/>
            <person name="Strempel S."/>
            <person name="Sturgill D."/>
            <person name="Sutton G."/>
            <person name="Sutton G.G."/>
            <person name="Tao W."/>
            <person name="Teichmann S."/>
            <person name="Tobari Y.N."/>
            <person name="Tomimura Y."/>
            <person name="Tsolas J.M."/>
            <person name="Valente V.L."/>
            <person name="Venter E."/>
            <person name="Venter J.C."/>
            <person name="Vicario S."/>
            <person name="Vieira F.G."/>
            <person name="Vilella A.J."/>
            <person name="Villasante A."/>
            <person name="Walenz B."/>
            <person name="Wang J."/>
            <person name="Wasserman M."/>
            <person name="Watts T."/>
            <person name="Wilson D."/>
            <person name="Wilson R.K."/>
            <person name="Wing R.A."/>
            <person name="Wolfner M.F."/>
            <person name="Wong A."/>
            <person name="Wong G.K."/>
            <person name="Wu C.I."/>
            <person name="Wu G."/>
            <person name="Yamamoto D."/>
            <person name="Yang H.P."/>
            <person name="Yang S.P."/>
            <person name="Yorke J.A."/>
            <person name="Yoshida K."/>
            <person name="Zdobnov E."/>
            <person name="Zhang P."/>
            <person name="Zhang Y."/>
            <person name="Zimin A.V."/>
            <person name="Baldwin J."/>
            <person name="Abdouelleil A."/>
            <person name="Abdulkadir J."/>
            <person name="Abebe A."/>
            <person name="Abera B."/>
            <person name="Abreu J."/>
            <person name="Acer S.C."/>
            <person name="Aftuck L."/>
            <person name="Alexander A."/>
            <person name="An P."/>
            <person name="Anderson E."/>
            <person name="Anderson S."/>
            <person name="Arachi H."/>
            <person name="Azer M."/>
            <person name="Bachantsang P."/>
            <person name="Barry A."/>
            <person name="Bayul T."/>
            <person name="Berlin A."/>
            <person name="Bessette D."/>
            <person name="Bloom T."/>
            <person name="Blye J."/>
            <person name="Boguslavskiy L."/>
            <person name="Bonnet C."/>
            <person name="Boukhgalter B."/>
            <person name="Bourzgui I."/>
            <person name="Brown A."/>
            <person name="Cahill P."/>
            <person name="Channer S."/>
            <person name="Cheshatsang Y."/>
            <person name="Chuda L."/>
            <person name="Citroen M."/>
            <person name="Collymore A."/>
            <person name="Cooke P."/>
            <person name="Costello M."/>
            <person name="D'Aco K."/>
            <person name="Daza R."/>
            <person name="De Haan G."/>
            <person name="DeGray S."/>
            <person name="DeMaso C."/>
            <person name="Dhargay N."/>
            <person name="Dooley K."/>
            <person name="Dooley E."/>
            <person name="Doricent M."/>
            <person name="Dorje P."/>
            <person name="Dorjee K."/>
            <person name="Dupes A."/>
            <person name="Elong R."/>
            <person name="Falk J."/>
            <person name="Farina A."/>
            <person name="Faro S."/>
            <person name="Ferguson D."/>
            <person name="Fisher S."/>
            <person name="Foley C.D."/>
            <person name="Franke A."/>
            <person name="Friedrich D."/>
            <person name="Gadbois L."/>
            <person name="Gearin G."/>
            <person name="Gearin C.R."/>
            <person name="Giannoukos G."/>
            <person name="Goode T."/>
            <person name="Graham J."/>
            <person name="Grandbois E."/>
            <person name="Grewal S."/>
            <person name="Gyaltsen K."/>
            <person name="Hafez N."/>
            <person name="Hagos B."/>
            <person name="Hall J."/>
            <person name="Henson C."/>
            <person name="Hollinger A."/>
            <person name="Honan T."/>
            <person name="Huard M.D."/>
            <person name="Hughes L."/>
            <person name="Hurhula B."/>
            <person name="Husby M.E."/>
            <person name="Kamat A."/>
            <person name="Kanga B."/>
            <person name="Kashin S."/>
            <person name="Khazanovich D."/>
            <person name="Kisner P."/>
            <person name="Lance K."/>
            <person name="Lara M."/>
            <person name="Lee W."/>
            <person name="Lennon N."/>
            <person name="Letendre F."/>
            <person name="LeVine R."/>
            <person name="Lipovsky A."/>
            <person name="Liu X."/>
            <person name="Liu J."/>
            <person name="Liu S."/>
            <person name="Lokyitsang T."/>
            <person name="Lokyitsang Y."/>
            <person name="Lubonja R."/>
            <person name="Lui A."/>
            <person name="MacDonald P."/>
            <person name="Magnisalis V."/>
            <person name="Maru K."/>
            <person name="Matthews C."/>
            <person name="McCusker W."/>
            <person name="McDonough S."/>
            <person name="Mehta T."/>
            <person name="Meldrim J."/>
            <person name="Meneus L."/>
            <person name="Mihai O."/>
            <person name="Mihalev A."/>
            <person name="Mihova T."/>
            <person name="Mittelman R."/>
            <person name="Mlenga V."/>
            <person name="Montmayeur A."/>
            <person name="Mulrain L."/>
            <person name="Navidi A."/>
            <person name="Naylor J."/>
            <person name="Negash T."/>
            <person name="Nguyen T."/>
            <person name="Nguyen N."/>
            <person name="Nicol R."/>
            <person name="Norbu C."/>
            <person name="Norbu N."/>
            <person name="Novod N."/>
            <person name="O'Neill B."/>
            <person name="Osman S."/>
            <person name="Markiewicz E."/>
            <person name="Oyono O.L."/>
            <person name="Patti C."/>
            <person name="Phunkhang P."/>
            <person name="Pierre F."/>
            <person name="Priest M."/>
            <person name="Raghuraman S."/>
            <person name="Rege F."/>
            <person name="Reyes R."/>
            <person name="Rise C."/>
            <person name="Rogov P."/>
            <person name="Ross K."/>
            <person name="Ryan E."/>
            <person name="Settipalli S."/>
            <person name="Shea T."/>
            <person name="Sherpa N."/>
            <person name="Shi L."/>
            <person name="Shih D."/>
            <person name="Sparrow T."/>
            <person name="Spaulding J."/>
            <person name="Stalker J."/>
            <person name="Stange-Thomann N."/>
            <person name="Stavropoulos S."/>
            <person name="Stone C."/>
            <person name="Strader C."/>
            <person name="Tesfaye S."/>
            <person name="Thomson T."/>
            <person name="Thoulutsang Y."/>
            <person name="Thoulutsang D."/>
            <person name="Topham K."/>
            <person name="Topping I."/>
            <person name="Tsamla T."/>
            <person name="Vassiliev H."/>
            <person name="Vo A."/>
            <person name="Wangchuk T."/>
            <person name="Wangdi T."/>
            <person name="Weiand M."/>
            <person name="Wilkinson J."/>
            <person name="Wilson A."/>
            <person name="Yadav S."/>
            <person name="Young G."/>
            <person name="Yu Q."/>
            <person name="Zembek L."/>
            <person name="Zhong D."/>
            <person name="Zimmer A."/>
            <person name="Zwirko Z."/>
            <person name="Jaffe D.B."/>
            <person name="Alvarez P."/>
            <person name="Brockman W."/>
            <person name="Butler J."/>
            <person name="Chin C."/>
            <person name="Gnerre S."/>
            <person name="Grabherr M."/>
            <person name="Kleber M."/>
            <person name="Mauceli E."/>
            <person name="MacCallum I."/>
        </authorList>
    </citation>
    <scope>NUCLEOTIDE SEQUENCE [LARGE SCALE GENOMIC DNA]</scope>
    <source>
        <strain evidence="3">MSH-3 / Tucson 14011-0111.49</strain>
    </source>
</reference>
<name>B4HBJ4_DROPE</name>
<evidence type="ECO:0000256" key="1">
    <source>
        <dbReference type="SAM" id="MobiDB-lite"/>
    </source>
</evidence>
<dbReference type="Gene3D" id="3.30.420.10">
    <property type="entry name" value="Ribonuclease H-like superfamily/Ribonuclease H"/>
    <property type="match status" value="1"/>
</dbReference>
<feature type="compositionally biased region" description="Basic and acidic residues" evidence="1">
    <location>
        <begin position="226"/>
        <end position="238"/>
    </location>
</feature>
<dbReference type="PhylomeDB" id="B4HBJ4"/>
<keyword evidence="3" id="KW-1185">Reference proteome</keyword>
<dbReference type="HOGENOM" id="CLU_519997_0_0_1"/>
<feature type="region of interest" description="Disordered" evidence="1">
    <location>
        <begin position="279"/>
        <end position="368"/>
    </location>
</feature>
<feature type="region of interest" description="Disordered" evidence="1">
    <location>
        <begin position="204"/>
        <end position="242"/>
    </location>
</feature>
<dbReference type="Proteomes" id="UP000008744">
    <property type="component" value="Unassembled WGS sequence"/>
</dbReference>
<feature type="region of interest" description="Disordered" evidence="1">
    <location>
        <begin position="1"/>
        <end position="28"/>
    </location>
</feature>